<protein>
    <submittedName>
        <fullName evidence="1">Uncharacterized protein</fullName>
    </submittedName>
</protein>
<proteinExistence type="predicted"/>
<gene>
    <name evidence="1" type="ORF">TPC1_12735</name>
</gene>
<reference evidence="1" key="1">
    <citation type="submission" date="2015-07" db="EMBL/GenBank/DDBJ databases">
        <title>Adaptation to a free-living lifestyle via gene acquisitions in the diplomonad Trepomonas sp. PC1.</title>
        <authorList>
            <person name="Xu F."/>
            <person name="Jerlstrom-Hultqvist J."/>
            <person name="Kolisko M."/>
            <person name="Simpson A.G.B."/>
            <person name="Roger A.J."/>
            <person name="Svard S.G."/>
            <person name="Andersson J.O."/>
        </authorList>
    </citation>
    <scope>NUCLEOTIDE SEQUENCE</scope>
    <source>
        <strain evidence="1">PC1</strain>
    </source>
</reference>
<dbReference type="AlphaFoldDB" id="A0A146KED6"/>
<feature type="non-terminal residue" evidence="1">
    <location>
        <position position="1"/>
    </location>
</feature>
<accession>A0A146KED6</accession>
<feature type="non-terminal residue" evidence="1">
    <location>
        <position position="799"/>
    </location>
</feature>
<organism evidence="1">
    <name type="scientific">Trepomonas sp. PC1</name>
    <dbReference type="NCBI Taxonomy" id="1076344"/>
    <lineage>
        <taxon>Eukaryota</taxon>
        <taxon>Metamonada</taxon>
        <taxon>Diplomonadida</taxon>
        <taxon>Hexamitidae</taxon>
        <taxon>Hexamitinae</taxon>
        <taxon>Trepomonas</taxon>
    </lineage>
</organism>
<name>A0A146KED6_9EUKA</name>
<evidence type="ECO:0000313" key="1">
    <source>
        <dbReference type="EMBL" id="JAP94568.1"/>
    </source>
</evidence>
<sequence>ELLQNGGFVETQIPFISNNYQGYISVSNFNKFYTDLQKDKQIRSYFPFEISGEYRVLLEKFGLYVAFSQQQATISGPFSRIGQSHERILSTLQNLLITVPVSSEIKICILIKYLQLIRKYYDDTNAKLYAEYQLSRRVLLLLVKIFETEPTANLLAQIITYFGELILNSGIQLAATYQQLLCQFLGICSKIISNLPEFNKFDDLSSYYVNPVLQHVKTKENFGTLHKLSYVVMPFIKANCMNVMQFLVFIDRIVNKQEHSMEYEGITYFSNYLVESMPSKQHMVEFLLQLLECEPQYMNNCSRWINQILINFADYFKENSWISKKLIHAIILQAENYKDITIMKNMLISSNPLFSYFMDATFDICQQILQKSVKQSTFVQHLFQSILLYDDSEISNAFSVNFVQQLYLTLKSTLQSLNNQNKAQIVQQILLIQLQFSTILTYLSQSKGTEMVIALLKQNNLGQKIIFSAKFILVISQLVYKLDSQVTLQLLTDFMYLQEAQDLRSCKLLLDSIQMQENQYVMIDNIDQFFNFMLKTQYSDFETILQLALEYKAERQCIEIQLFISQLLSSQENEHTKLLFDQIPLNNEIINYNLARYFYLSRRSCVQYAPDYNKILIEFISRMLKSKNLQLLVNIINGLSSQVRYLHMPESDILQITDQIMEIMQNLNLQICKAGALLLLNFPAQLIYQTLKQNFDSIIFVLALKNEQISPIIFQLLGQIMTEAEPGQQTLIRFIVENEIQEQMLEKIVNKINNQKQPFSFLYFVLELIVVLVEQKLLKNDEVALLLSQWVRDVQPQDS</sequence>
<dbReference type="EMBL" id="GDID01002038">
    <property type="protein sequence ID" value="JAP94568.1"/>
    <property type="molecule type" value="Transcribed_RNA"/>
</dbReference>